<dbReference type="GO" id="GO:0005789">
    <property type="term" value="C:endoplasmic reticulum membrane"/>
    <property type="evidence" value="ECO:0007669"/>
    <property type="project" value="UniProtKB-SubCell"/>
</dbReference>
<keyword evidence="8" id="KW-0238">DNA-binding</keyword>
<feature type="region of interest" description="Disordered" evidence="15">
    <location>
        <begin position="535"/>
        <end position="563"/>
    </location>
</feature>
<dbReference type="InterPro" id="IPR046347">
    <property type="entry name" value="bZIP_sf"/>
</dbReference>
<feature type="region of interest" description="Disordered" evidence="15">
    <location>
        <begin position="416"/>
        <end position="441"/>
    </location>
</feature>
<comment type="subcellular location">
    <subcellularLocation>
        <location evidence="2">Endoplasmic reticulum membrane</location>
        <topology evidence="2">Single-pass membrane protein</topology>
    </subcellularLocation>
    <subcellularLocation>
        <location evidence="1">Nucleus</location>
    </subcellularLocation>
</comment>
<dbReference type="Proteomes" id="UP001415857">
    <property type="component" value="Unassembled WGS sequence"/>
</dbReference>
<feature type="coiled-coil region" evidence="14">
    <location>
        <begin position="338"/>
        <end position="372"/>
    </location>
</feature>
<feature type="region of interest" description="Disordered" evidence="15">
    <location>
        <begin position="1"/>
        <end position="23"/>
    </location>
</feature>
<evidence type="ECO:0000256" key="4">
    <source>
        <dbReference type="ARBA" id="ARBA00022692"/>
    </source>
</evidence>
<dbReference type="PANTHER" id="PTHR47416:SF3">
    <property type="entry name" value="BZIP TRANSCRIPTION FACTOR 17-RELATED"/>
    <property type="match status" value="1"/>
</dbReference>
<name>A0AAP0S7S2_LIQFO</name>
<dbReference type="PROSITE" id="PS50217">
    <property type="entry name" value="BZIP"/>
    <property type="match status" value="1"/>
</dbReference>
<reference evidence="18 19" key="1">
    <citation type="journal article" date="2024" name="Plant J.">
        <title>Genome sequences and population genomics reveal climatic adaptation and genomic divergence between two closely related sweetgum species.</title>
        <authorList>
            <person name="Xu W.Q."/>
            <person name="Ren C.Q."/>
            <person name="Zhang X.Y."/>
            <person name="Comes H.P."/>
            <person name="Liu X.H."/>
            <person name="Li Y.G."/>
            <person name="Kettle C.J."/>
            <person name="Jalonen R."/>
            <person name="Gaisberger H."/>
            <person name="Ma Y.Z."/>
            <person name="Qiu Y.X."/>
        </authorList>
    </citation>
    <scope>NUCLEOTIDE SEQUENCE [LARGE SCALE GENOMIC DNA]</scope>
    <source>
        <strain evidence="18">Hangzhou</strain>
    </source>
</reference>
<evidence type="ECO:0000256" key="15">
    <source>
        <dbReference type="SAM" id="MobiDB-lite"/>
    </source>
</evidence>
<dbReference type="AlphaFoldDB" id="A0AAP0S7S2"/>
<protein>
    <recommendedName>
        <fullName evidence="17">BZIP domain-containing protein</fullName>
    </recommendedName>
</protein>
<evidence type="ECO:0000256" key="13">
    <source>
        <dbReference type="ARBA" id="ARBA00065888"/>
    </source>
</evidence>
<dbReference type="FunFam" id="1.20.5.170:FF:000085">
    <property type="entry name" value="bZIP transcription factor 49"/>
    <property type="match status" value="1"/>
</dbReference>
<evidence type="ECO:0000256" key="14">
    <source>
        <dbReference type="SAM" id="Coils"/>
    </source>
</evidence>
<keyword evidence="5" id="KW-0256">Endoplasmic reticulum</keyword>
<keyword evidence="19" id="KW-1185">Reference proteome</keyword>
<keyword evidence="9 16" id="KW-0472">Membrane</keyword>
<feature type="region of interest" description="Disordered" evidence="15">
    <location>
        <begin position="119"/>
        <end position="256"/>
    </location>
</feature>
<evidence type="ECO:0000256" key="8">
    <source>
        <dbReference type="ARBA" id="ARBA00023125"/>
    </source>
</evidence>
<dbReference type="EMBL" id="JBBPBK010000002">
    <property type="protein sequence ID" value="KAK9291208.1"/>
    <property type="molecule type" value="Genomic_DNA"/>
</dbReference>
<dbReference type="GO" id="GO:0005634">
    <property type="term" value="C:nucleus"/>
    <property type="evidence" value="ECO:0007669"/>
    <property type="project" value="UniProtKB-SubCell"/>
</dbReference>
<dbReference type="Pfam" id="PF00170">
    <property type="entry name" value="bZIP_1"/>
    <property type="match status" value="1"/>
</dbReference>
<accession>A0AAP0S7S2</accession>
<gene>
    <name evidence="18" type="ORF">L1049_009396</name>
</gene>
<evidence type="ECO:0000256" key="2">
    <source>
        <dbReference type="ARBA" id="ARBA00004389"/>
    </source>
</evidence>
<keyword evidence="11" id="KW-0325">Glycoprotein</keyword>
<dbReference type="SMART" id="SM00338">
    <property type="entry name" value="BRLZ"/>
    <property type="match status" value="1"/>
</dbReference>
<evidence type="ECO:0000256" key="12">
    <source>
        <dbReference type="ARBA" id="ARBA00023242"/>
    </source>
</evidence>
<dbReference type="GO" id="GO:0003700">
    <property type="term" value="F:DNA-binding transcription factor activity"/>
    <property type="evidence" value="ECO:0007669"/>
    <property type="project" value="InterPro"/>
</dbReference>
<feature type="region of interest" description="Disordered" evidence="15">
    <location>
        <begin position="272"/>
        <end position="315"/>
    </location>
</feature>
<feature type="domain" description="BZIP" evidence="17">
    <location>
        <begin position="313"/>
        <end position="373"/>
    </location>
</feature>
<keyword evidence="12" id="KW-0539">Nucleus</keyword>
<dbReference type="InterPro" id="IPR004827">
    <property type="entry name" value="bZIP"/>
</dbReference>
<dbReference type="SUPFAM" id="SSF57959">
    <property type="entry name" value="Leucine zipper domain"/>
    <property type="match status" value="1"/>
</dbReference>
<keyword evidence="14" id="KW-0175">Coiled coil</keyword>
<proteinExistence type="inferred from homology"/>
<dbReference type="PANTHER" id="PTHR47416">
    <property type="entry name" value="BASIC-LEUCINE ZIPPER TRANSCRIPTION FACTOR F-RELATED"/>
    <property type="match status" value="1"/>
</dbReference>
<evidence type="ECO:0000256" key="9">
    <source>
        <dbReference type="ARBA" id="ARBA00023136"/>
    </source>
</evidence>
<comment type="caution">
    <text evidence="18">The sequence shown here is derived from an EMBL/GenBank/DDBJ whole genome shotgun (WGS) entry which is preliminary data.</text>
</comment>
<feature type="compositionally biased region" description="Low complexity" evidence="15">
    <location>
        <begin position="227"/>
        <end position="248"/>
    </location>
</feature>
<feature type="transmembrane region" description="Helical" evidence="16">
    <location>
        <begin position="447"/>
        <end position="469"/>
    </location>
</feature>
<dbReference type="GO" id="GO:0003677">
    <property type="term" value="F:DNA binding"/>
    <property type="evidence" value="ECO:0007669"/>
    <property type="project" value="UniProtKB-KW"/>
</dbReference>
<feature type="compositionally biased region" description="Low complexity" evidence="15">
    <location>
        <begin position="170"/>
        <end position="181"/>
    </location>
</feature>
<evidence type="ECO:0000256" key="7">
    <source>
        <dbReference type="ARBA" id="ARBA00023015"/>
    </source>
</evidence>
<keyword evidence="7" id="KW-0805">Transcription regulation</keyword>
<comment type="subunit">
    <text evidence="13">Interacts with BZIP28.</text>
</comment>
<evidence type="ECO:0000313" key="19">
    <source>
        <dbReference type="Proteomes" id="UP001415857"/>
    </source>
</evidence>
<evidence type="ECO:0000259" key="17">
    <source>
        <dbReference type="PROSITE" id="PS50217"/>
    </source>
</evidence>
<evidence type="ECO:0000256" key="11">
    <source>
        <dbReference type="ARBA" id="ARBA00023180"/>
    </source>
</evidence>
<feature type="compositionally biased region" description="Polar residues" evidence="15">
    <location>
        <begin position="119"/>
        <end position="131"/>
    </location>
</feature>
<evidence type="ECO:0000256" key="3">
    <source>
        <dbReference type="ARBA" id="ARBA00007163"/>
    </source>
</evidence>
<dbReference type="CDD" id="cd14704">
    <property type="entry name" value="bZIP_HY5-like"/>
    <property type="match status" value="1"/>
</dbReference>
<organism evidence="18 19">
    <name type="scientific">Liquidambar formosana</name>
    <name type="common">Formosan gum</name>
    <dbReference type="NCBI Taxonomy" id="63359"/>
    <lineage>
        <taxon>Eukaryota</taxon>
        <taxon>Viridiplantae</taxon>
        <taxon>Streptophyta</taxon>
        <taxon>Embryophyta</taxon>
        <taxon>Tracheophyta</taxon>
        <taxon>Spermatophyta</taxon>
        <taxon>Magnoliopsida</taxon>
        <taxon>eudicotyledons</taxon>
        <taxon>Gunneridae</taxon>
        <taxon>Pentapetalae</taxon>
        <taxon>Saxifragales</taxon>
        <taxon>Altingiaceae</taxon>
        <taxon>Liquidambar</taxon>
    </lineage>
</organism>
<evidence type="ECO:0000256" key="6">
    <source>
        <dbReference type="ARBA" id="ARBA00022989"/>
    </source>
</evidence>
<feature type="compositionally biased region" description="Polar residues" evidence="15">
    <location>
        <begin position="194"/>
        <end position="220"/>
    </location>
</feature>
<comment type="similarity">
    <text evidence="3">Belongs to the bZIP family.</text>
</comment>
<evidence type="ECO:0000313" key="18">
    <source>
        <dbReference type="EMBL" id="KAK9291208.1"/>
    </source>
</evidence>
<keyword evidence="4 16" id="KW-0812">Transmembrane</keyword>
<evidence type="ECO:0000256" key="5">
    <source>
        <dbReference type="ARBA" id="ARBA00022824"/>
    </source>
</evidence>
<feature type="compositionally biased region" description="Basic and acidic residues" evidence="15">
    <location>
        <begin position="535"/>
        <end position="548"/>
    </location>
</feature>
<dbReference type="Gene3D" id="1.20.5.170">
    <property type="match status" value="1"/>
</dbReference>
<evidence type="ECO:0000256" key="1">
    <source>
        <dbReference type="ARBA" id="ARBA00004123"/>
    </source>
</evidence>
<evidence type="ECO:0000256" key="16">
    <source>
        <dbReference type="SAM" id="Phobius"/>
    </source>
</evidence>
<keyword evidence="10" id="KW-0804">Transcription</keyword>
<dbReference type="GO" id="GO:0006950">
    <property type="term" value="P:response to stress"/>
    <property type="evidence" value="ECO:0007669"/>
    <property type="project" value="UniProtKB-ARBA"/>
</dbReference>
<sequence length="831" mass="89907">MADPLVTEPQPSNPNPNLAMDFGSLPVPPLDPLFFSDTITNAVPETYMSDLGLDGGDFEFTLDDLYLPSETEDFLAGDFLSDDFLAGYDGSEVKDPSSEVVVQVPGDRTSDVARVTNSPLSSQVSVDQRSNAARILDSPSPEYGPREVHGDRQQGVGKALSFPEFSGDHSSSSARVLNSLSPKSGHHEREFSRRQNSGEGSSNIGRGLNSPSPEYSNCNREFSGPASSQGSGNFGSASAAANSNSPDSGNDDRDVSSEFVIIDQRIKLEEMGKNSLTKRKKENEEANTESRSSKFRRSAMPIDSGMNVGNDEEDKRKARLMRNRESAQLSRQRKKHYVEELEDKVRALHSTIAELNGKISLIMAENASLRQQLGGAMCPPPPPGMYPHPPMAPMGYPWMPCAPYVVKQQGSQVPLVPIPRLRPQQPVSSSKSRKLDSKKTEGKTKKVASVSFLGLLFFILLFGGLVPIVNVKYGGIGENVPGGSNYISNRLRGQHRGRILTVNGHFNGSDHTIGSGLSNGKFDFSSRIHCERGRIGGKDLDVEQKDQRSQPLPGSDGFVPSKNSSEPLLASLYVPRNDKLVKIDGNLIIHSVMASEKAMAYRASPGRKNNEETGLAIAGNLAPALAFSEVGRSRARHSHLYRNPTERQRALTSGSADAFKDNMKSTAADGKLQQWFREGLAGPMLGSGMCTEVFQFDVSPASASGAIIPASSVSNNSSENHHNSTRLNKGRNRRILHGLPIPLTGSTLNITEEHMGRNSQKDEFQGNKSVSSMVVSVLVDPREAGDGDGDGMIGPKSLSRIFVVVLLDSVKYVTYSCVLPLKGSVPHLVTT</sequence>
<keyword evidence="6 16" id="KW-1133">Transmembrane helix</keyword>
<evidence type="ECO:0000256" key="10">
    <source>
        <dbReference type="ARBA" id="ARBA00023163"/>
    </source>
</evidence>